<dbReference type="PANTHER" id="PTHR24198">
    <property type="entry name" value="ANKYRIN REPEAT AND PROTEIN KINASE DOMAIN-CONTAINING PROTEIN"/>
    <property type="match status" value="1"/>
</dbReference>
<dbReference type="Pfam" id="PF12796">
    <property type="entry name" value="Ank_2"/>
    <property type="match status" value="4"/>
</dbReference>
<dbReference type="EMBL" id="CAJVRL010000072">
    <property type="protein sequence ID" value="CAG8956662.1"/>
    <property type="molecule type" value="Genomic_DNA"/>
</dbReference>
<evidence type="ECO:0000256" key="8">
    <source>
        <dbReference type="SAM" id="MobiDB-lite"/>
    </source>
</evidence>
<feature type="repeat" description="ANK" evidence="7">
    <location>
        <begin position="557"/>
        <end position="589"/>
    </location>
</feature>
<sequence length="2049" mass="232327">MAEVPTRLGPPKAKSIVLLKTKRELEYSELNERLTKAAKKADLEEIRKCLNKGADVNTKTYTGRTPLWSAVYLDVINSSEVIKLLLDSGADLEQRDIDGETALWTATSKGSYEHIKLLLERGANPNAKKKNGISVLMEAYSRKDVKSFELLLEAGVDIEAKDASGTTPLERTLEEKNLQFANLLLPRHPKITKEMLFAAAELGIETILKDLLIGGGAKIECKDDNGLTVLWHVLASKNESCIDFVWSMDPEINVQGEDGENMLHQAARFGHNRLVELLVRKGLFVGSLDPRKRIPLWLAVDSGDEYCVRLLLEHEDVNSQDSEKVSVLHQAVKGQHVHILKLLLSRSTNSNNQEGGPAITLEVKHDTKQPSLFPDQDQPHNVSGLFPKIAKLDIDTVDVNGETPLLRAVINDSEEIVGLLLRESLRQGGLSFQGVDDNGDSELGRAAYSGNEEIVKSLLEAGADTEKRNNDGRTPFYWAAHGNHEEVAKLLWAKGCDVTIADNYGESPFEAAVLHGSVSVVKLLLETNEASEKHLKSTKFRPLKVRSAIKLDGKFASGETALHVAASMGHDKVIEVLLAHKANTTTLNRHGSTPLHRATEQKELVSWKLLLPKMNSVAIGAKNNDGNTVLHLACRICNTSMIEGLLARISLKASPISRDIVLEKNGSNETALSIAIQKGNLAILHLLISHEADVKYVDEDGRKWATLEELSHDITATGKLLSTEESMRNTKNRVEISNWGARHGIKLLVENSIDLESQEKAGGRASNLAAQALKWAATGGEEAIVEMLFGKCLPDDATSFAEELMKLAPEAIQRAARNGHEHVVQKIIRWVIENDEDYSRGEQPPENGIWTPLHWAVNYKPHRDLKMDELESLDIIRNMIMRGSSPYQPIGQGPSAIELADDLKTKSEDPESSLYGKIVDLLESPLRAKRKPLQLVDPSLGQASGHDSVCTKFHTNIVDFYTSGEDFCTLERKSTVNHIIYEKEGGPAKVMKDAMKTWELDSIGLKHRFRWIHLPANNLIWAKDLMTRIAFESRFSAMKYTEMHDFVDLNSREHKGKPQCRFMYPALTFESNEFHSGEGANIPRLRAEMKENKRKEKPRSKPPVALETADPSRILVERINQATTDSTHIKLAKEKETSPFSTRTGVPEQNPMAVSKPETKIVKSISHTDKKTPPAEKNSQKSAELHRSMKNKADDKMDDKTKSVENKTISHLQGSRLLLSMPFLTFQTVKSHRALRQSIRLAGVVETFKRAATSVLTEEKEAEIRTQARYHILQEQIYEGLILLHAYGSLFFDQLNGITQMTVVEKMREPVENSWLQSLKELHRKIRRSSVSESPGGLEWLERFLDAIEIVLRREDDSSTDHYLRKQESLMEYYIKPNDEEGLHASRTLDQYYYSAIADTSRRDVDQVARRYQARRVAERSQETSKASMKSLSLRERVMKIRETQNFLEKHMKKNKTSVHGSRVNDGIGWEDDPRAKIAMVDQLWLWIIDDGKNETVISCFPRGWDSETKDGGRMDLLEKIRNHIHDESRPSISSVYHLAIIITSFCISYIEDCKADIEACQDSFLHMFAGSIGIVADEEVKCFETFKADLEKSRRSHNADNDIIKPELDIIKEMTLLEEVKDIRDELNILRSILGEQKSLLNRLLELVAGRQVGDKKAVETDPVLNYYSERSDINMRIKKVKKMDADAATTYASINHLLDLKQKHANLSEASQAREQAEQTTKQGRTIMVFTIVTIIFLPLSFFTSLYALNIESFAHIADGDDWIYKDNWIFPRIFGTSAAIGVPMIWLAIYINTFLRMYKRHVKPIYSREWWTKRQKQFASFFERKPSHIPYSVTPRKPDYKTACSLWSAAYRMCYNRGDLQIRQSRLRIRGLEIDWSPEVFRYYVLSFWFSPRSSKLKGGLYFTDKRNFAWLTPRLSIGYSKSELQFLLHRSSAVGPGNSVYSEMLSKHFRVVYWLLSVDIHWTLLLACIASPQHNFKPPNVALCHPMRDIQYSAVQKYHSLQFFCFHYGLLRHQGFKRGPLISRKLRHVKDVEGLDEGRYFFPAT</sequence>
<organism evidence="10 11">
    <name type="scientific">Hymenoscyphus fraxineus</name>
    <dbReference type="NCBI Taxonomy" id="746836"/>
    <lineage>
        <taxon>Eukaryota</taxon>
        <taxon>Fungi</taxon>
        <taxon>Dikarya</taxon>
        <taxon>Ascomycota</taxon>
        <taxon>Pezizomycotina</taxon>
        <taxon>Leotiomycetes</taxon>
        <taxon>Helotiales</taxon>
        <taxon>Helotiaceae</taxon>
        <taxon>Hymenoscyphus</taxon>
    </lineage>
</organism>
<feature type="compositionally biased region" description="Basic and acidic residues" evidence="8">
    <location>
        <begin position="1157"/>
        <end position="1174"/>
    </location>
</feature>
<evidence type="ECO:0000256" key="2">
    <source>
        <dbReference type="ARBA" id="ARBA00022692"/>
    </source>
</evidence>
<evidence type="ECO:0000256" key="6">
    <source>
        <dbReference type="ARBA" id="ARBA00023136"/>
    </source>
</evidence>
<comment type="caution">
    <text evidence="10">The sequence shown here is derived from an EMBL/GenBank/DDBJ whole genome shotgun (WGS) entry which is preliminary data.</text>
</comment>
<evidence type="ECO:0000256" key="1">
    <source>
        <dbReference type="ARBA" id="ARBA00004141"/>
    </source>
</evidence>
<dbReference type="InterPro" id="IPR002110">
    <property type="entry name" value="Ankyrin_rpt"/>
</dbReference>
<feature type="transmembrane region" description="Helical" evidence="9">
    <location>
        <begin position="1771"/>
        <end position="1794"/>
    </location>
</feature>
<feature type="region of interest" description="Disordered" evidence="8">
    <location>
        <begin position="1090"/>
        <end position="1111"/>
    </location>
</feature>
<dbReference type="InterPro" id="IPR045863">
    <property type="entry name" value="CorA_TM1_TM2"/>
</dbReference>
<feature type="repeat" description="ANK" evidence="7">
    <location>
        <begin position="62"/>
        <end position="97"/>
    </location>
</feature>
<feature type="repeat" description="ANK" evidence="7">
    <location>
        <begin position="131"/>
        <end position="163"/>
    </location>
</feature>
<comment type="subcellular location">
    <subcellularLocation>
        <location evidence="1">Membrane</location>
        <topology evidence="1">Multi-pass membrane protein</topology>
    </subcellularLocation>
</comment>
<proteinExistence type="predicted"/>
<dbReference type="GO" id="GO:0016020">
    <property type="term" value="C:membrane"/>
    <property type="evidence" value="ECO:0007669"/>
    <property type="project" value="UniProtKB-SubCell"/>
</dbReference>
<reference evidence="10" key="1">
    <citation type="submission" date="2021-07" db="EMBL/GenBank/DDBJ databases">
        <authorList>
            <person name="Durling M."/>
        </authorList>
    </citation>
    <scope>NUCLEOTIDE SEQUENCE</scope>
</reference>
<keyword evidence="3" id="KW-0677">Repeat</keyword>
<evidence type="ECO:0000313" key="10">
    <source>
        <dbReference type="EMBL" id="CAG8956662.1"/>
    </source>
</evidence>
<dbReference type="OrthoDB" id="341259at2759"/>
<dbReference type="Proteomes" id="UP000696280">
    <property type="component" value="Unassembled WGS sequence"/>
</dbReference>
<keyword evidence="5 7" id="KW-0040">ANK repeat</keyword>
<dbReference type="SMART" id="SM00248">
    <property type="entry name" value="ANK"/>
    <property type="match status" value="18"/>
</dbReference>
<feature type="repeat" description="ANK" evidence="7">
    <location>
        <begin position="98"/>
        <end position="130"/>
    </location>
</feature>
<feature type="compositionally biased region" description="Basic and acidic residues" evidence="8">
    <location>
        <begin position="1183"/>
        <end position="1201"/>
    </location>
</feature>
<dbReference type="GO" id="GO:0046873">
    <property type="term" value="F:metal ion transmembrane transporter activity"/>
    <property type="evidence" value="ECO:0007669"/>
    <property type="project" value="InterPro"/>
</dbReference>
<accession>A0A9N9PWJ2</accession>
<keyword evidence="4 9" id="KW-1133">Transmembrane helix</keyword>
<keyword evidence="11" id="KW-1185">Reference proteome</keyword>
<feature type="repeat" description="ANK" evidence="7">
    <location>
        <begin position="258"/>
        <end position="290"/>
    </location>
</feature>
<evidence type="ECO:0000256" key="4">
    <source>
        <dbReference type="ARBA" id="ARBA00022989"/>
    </source>
</evidence>
<evidence type="ECO:0000256" key="3">
    <source>
        <dbReference type="ARBA" id="ARBA00022737"/>
    </source>
</evidence>
<dbReference type="PROSITE" id="PS50088">
    <property type="entry name" value="ANK_REPEAT"/>
    <property type="match status" value="8"/>
</dbReference>
<protein>
    <recommendedName>
        <fullName evidence="12">Ankyrin repeat protein</fullName>
    </recommendedName>
</protein>
<dbReference type="SUPFAM" id="SSF144083">
    <property type="entry name" value="Magnesium transport protein CorA, transmembrane region"/>
    <property type="match status" value="1"/>
</dbReference>
<gene>
    <name evidence="10" type="ORF">HYFRA_00012206</name>
</gene>
<evidence type="ECO:0000256" key="7">
    <source>
        <dbReference type="PROSITE-ProRule" id="PRU00023"/>
    </source>
</evidence>
<keyword evidence="2 9" id="KW-0812">Transmembrane</keyword>
<dbReference type="GO" id="GO:0005737">
    <property type="term" value="C:cytoplasm"/>
    <property type="evidence" value="ECO:0007669"/>
    <property type="project" value="TreeGrafter"/>
</dbReference>
<name>A0A9N9PWJ2_9HELO</name>
<dbReference type="SUPFAM" id="SSF48403">
    <property type="entry name" value="Ankyrin repeat"/>
    <property type="match status" value="3"/>
</dbReference>
<keyword evidence="6 9" id="KW-0472">Membrane</keyword>
<dbReference type="Pfam" id="PF01544">
    <property type="entry name" value="CorA"/>
    <property type="match status" value="1"/>
</dbReference>
<dbReference type="PROSITE" id="PS50297">
    <property type="entry name" value="ANK_REP_REGION"/>
    <property type="match status" value="7"/>
</dbReference>
<evidence type="ECO:0008006" key="12">
    <source>
        <dbReference type="Google" id="ProtNLM"/>
    </source>
</evidence>
<dbReference type="InterPro" id="IPR002523">
    <property type="entry name" value="MgTranspt_CorA/ZnTranspt_ZntB"/>
</dbReference>
<evidence type="ECO:0000313" key="11">
    <source>
        <dbReference type="Proteomes" id="UP000696280"/>
    </source>
</evidence>
<feature type="repeat" description="ANK" evidence="7">
    <location>
        <begin position="438"/>
        <end position="470"/>
    </location>
</feature>
<evidence type="ECO:0000256" key="5">
    <source>
        <dbReference type="ARBA" id="ARBA00023043"/>
    </source>
</evidence>
<dbReference type="Gene3D" id="1.25.40.20">
    <property type="entry name" value="Ankyrin repeat-containing domain"/>
    <property type="match status" value="5"/>
</dbReference>
<dbReference type="PANTHER" id="PTHR24198:SF165">
    <property type="entry name" value="ANKYRIN REPEAT-CONTAINING PROTEIN-RELATED"/>
    <property type="match status" value="1"/>
</dbReference>
<evidence type="ECO:0000256" key="9">
    <source>
        <dbReference type="SAM" id="Phobius"/>
    </source>
</evidence>
<feature type="repeat" description="ANK" evidence="7">
    <location>
        <begin position="667"/>
        <end position="699"/>
    </location>
</feature>
<dbReference type="InterPro" id="IPR036770">
    <property type="entry name" value="Ankyrin_rpt-contain_sf"/>
</dbReference>
<dbReference type="Gene3D" id="1.20.58.340">
    <property type="entry name" value="Magnesium transport protein CorA, transmembrane region"/>
    <property type="match status" value="1"/>
</dbReference>
<feature type="region of interest" description="Disordered" evidence="8">
    <location>
        <begin position="1135"/>
        <end position="1201"/>
    </location>
</feature>
<dbReference type="Pfam" id="PF00023">
    <property type="entry name" value="Ank"/>
    <property type="match status" value="1"/>
</dbReference>
<feature type="repeat" description="ANK" evidence="7">
    <location>
        <begin position="471"/>
        <end position="503"/>
    </location>
</feature>
<feature type="transmembrane region" description="Helical" evidence="9">
    <location>
        <begin position="1729"/>
        <end position="1751"/>
    </location>
</feature>